<dbReference type="InterPro" id="IPR050140">
    <property type="entry name" value="SRY-related_HMG-box_TF-like"/>
</dbReference>
<name>A0A3D8RNU4_9HELO</name>
<feature type="region of interest" description="Disordered" evidence="5">
    <location>
        <begin position="489"/>
        <end position="519"/>
    </location>
</feature>
<organism evidence="7 8">
    <name type="scientific">Coleophoma crateriformis</name>
    <dbReference type="NCBI Taxonomy" id="565419"/>
    <lineage>
        <taxon>Eukaryota</taxon>
        <taxon>Fungi</taxon>
        <taxon>Dikarya</taxon>
        <taxon>Ascomycota</taxon>
        <taxon>Pezizomycotina</taxon>
        <taxon>Leotiomycetes</taxon>
        <taxon>Helotiales</taxon>
        <taxon>Dermateaceae</taxon>
        <taxon>Coleophoma</taxon>
    </lineage>
</organism>
<evidence type="ECO:0000256" key="3">
    <source>
        <dbReference type="ARBA" id="ARBA00023163"/>
    </source>
</evidence>
<feature type="region of interest" description="Disordered" evidence="5">
    <location>
        <begin position="1"/>
        <end position="74"/>
    </location>
</feature>
<dbReference type="InterPro" id="IPR036910">
    <property type="entry name" value="HMG_box_dom_sf"/>
</dbReference>
<keyword evidence="4" id="KW-0539">Nucleus</keyword>
<evidence type="ECO:0000256" key="1">
    <source>
        <dbReference type="ARBA" id="ARBA00023015"/>
    </source>
</evidence>
<evidence type="ECO:0000313" key="7">
    <source>
        <dbReference type="EMBL" id="RDW75628.1"/>
    </source>
</evidence>
<comment type="caution">
    <text evidence="7">The sequence shown here is derived from an EMBL/GenBank/DDBJ whole genome shotgun (WGS) entry which is preliminary data.</text>
</comment>
<proteinExistence type="predicted"/>
<dbReference type="PANTHER" id="PTHR10270:SF161">
    <property type="entry name" value="SEX-DETERMINING REGION Y PROTEIN"/>
    <property type="match status" value="1"/>
</dbReference>
<feature type="compositionally biased region" description="Polar residues" evidence="5">
    <location>
        <begin position="312"/>
        <end position="322"/>
    </location>
</feature>
<feature type="DNA-binding region" description="HMG box" evidence="4">
    <location>
        <begin position="104"/>
        <end position="172"/>
    </location>
</feature>
<dbReference type="OrthoDB" id="10060499at2759"/>
<dbReference type="InterPro" id="IPR009071">
    <property type="entry name" value="HMG_box_dom"/>
</dbReference>
<accession>A0A3D8RNU4</accession>
<feature type="compositionally biased region" description="Low complexity" evidence="5">
    <location>
        <begin position="207"/>
        <end position="218"/>
    </location>
</feature>
<keyword evidence="1" id="KW-0805">Transcription regulation</keyword>
<dbReference type="Gene3D" id="1.10.30.10">
    <property type="entry name" value="High mobility group box domain"/>
    <property type="match status" value="1"/>
</dbReference>
<feature type="domain" description="HMG box" evidence="6">
    <location>
        <begin position="104"/>
        <end position="172"/>
    </location>
</feature>
<feature type="region of interest" description="Disordered" evidence="5">
    <location>
        <begin position="343"/>
        <end position="366"/>
    </location>
</feature>
<dbReference type="GO" id="GO:0030154">
    <property type="term" value="P:cell differentiation"/>
    <property type="evidence" value="ECO:0007669"/>
    <property type="project" value="TreeGrafter"/>
</dbReference>
<keyword evidence="2 4" id="KW-0238">DNA-binding</keyword>
<evidence type="ECO:0000313" key="8">
    <source>
        <dbReference type="Proteomes" id="UP000256328"/>
    </source>
</evidence>
<dbReference type="GO" id="GO:0000122">
    <property type="term" value="P:negative regulation of transcription by RNA polymerase II"/>
    <property type="evidence" value="ECO:0007669"/>
    <property type="project" value="TreeGrafter"/>
</dbReference>
<sequence length="682" mass="75355">MSDLQRRGAPSFEIPRSPVSNSTDSSRRDSLRAFQAEKGSEPPTPNSQSPPFRLTRKRAASIDTDGANQPRIGDLALNTASPAGLPICDSAREQVCLCQPDPKIPRPRNAFILYRQHYQAQVVAQHPGLANPEISKIIGEKWRETAPEVKNDWKRLAEEEKQRHQRQYPGYRYQPRRAGKPNGVKPPSFSSPDEPIRCPKCNGRYISTPSTPLTPFTSAFGSAESRNDRLLPPFTPTMTPRTGDMSRYSQDARMDSPRTGPSHPINQRRGPYPPPQPLQTLRERAEDLSLSPDQKRRRFNEAPQRAYPSPSPISYTAPQGFSRNAPPMSAGGYRAAQQFTSQGPFTRSGTMGPPTQSSPLFQQPRHPYPTRANTFDESLRLPPLQTQLGNPAPATPQNPELRLETRDSQARSVEAMVMTIPYLNKIKVLSKISGPLPSPGPTSPAQDVRGAIIAVEGVDTNLVTEIGAFLNDALSREVGLAVKTWTAPLSSPVPRERSTPDADTGMTEASDEPSSNKDENPFIDYLGVISKWHSKSQSIVKHITTSSSPETSNPGALKRSPDILPKSLPVALLPEGYSLTTSDTYALRIPINDSYAPVDHWQWMATLWRGIVGPDLTVYVKKIRDKEEFETMTGVELRKDCAAIIVRVMEGTKLDEKSARRLAFEVSEYVRGVDSGFGGPRT</sequence>
<dbReference type="PROSITE" id="PS50118">
    <property type="entry name" value="HMG_BOX_2"/>
    <property type="match status" value="1"/>
</dbReference>
<dbReference type="GO" id="GO:0005634">
    <property type="term" value="C:nucleus"/>
    <property type="evidence" value="ECO:0007669"/>
    <property type="project" value="UniProtKB-UniRule"/>
</dbReference>
<dbReference type="EMBL" id="PDLN01000009">
    <property type="protein sequence ID" value="RDW75628.1"/>
    <property type="molecule type" value="Genomic_DNA"/>
</dbReference>
<feature type="compositionally biased region" description="Polar residues" evidence="5">
    <location>
        <begin position="343"/>
        <end position="361"/>
    </location>
</feature>
<dbReference type="SMART" id="SM00398">
    <property type="entry name" value="HMG"/>
    <property type="match status" value="1"/>
</dbReference>
<dbReference type="CDD" id="cd01389">
    <property type="entry name" value="HMG-box_ROX1-like"/>
    <property type="match status" value="1"/>
</dbReference>
<feature type="region of interest" description="Disordered" evidence="5">
    <location>
        <begin position="159"/>
        <end position="331"/>
    </location>
</feature>
<dbReference type="Proteomes" id="UP000256328">
    <property type="component" value="Unassembled WGS sequence"/>
</dbReference>
<dbReference type="GO" id="GO:0000978">
    <property type="term" value="F:RNA polymerase II cis-regulatory region sequence-specific DNA binding"/>
    <property type="evidence" value="ECO:0007669"/>
    <property type="project" value="TreeGrafter"/>
</dbReference>
<dbReference type="SUPFAM" id="SSF47095">
    <property type="entry name" value="HMG-box"/>
    <property type="match status" value="1"/>
</dbReference>
<reference evidence="7 8" key="1">
    <citation type="journal article" date="2018" name="IMA Fungus">
        <title>IMA Genome-F 9: Draft genome sequence of Annulohypoxylon stygium, Aspergillus mulundensis, Berkeleyomyces basicola (syn. Thielaviopsis basicola), Ceratocystis smalleyi, two Cercospora beticola strains, Coleophoma cylindrospora, Fusarium fracticaudum, Phialophora cf. hyalina, and Morchella septimelata.</title>
        <authorList>
            <person name="Wingfield B.D."/>
            <person name="Bills G.F."/>
            <person name="Dong Y."/>
            <person name="Huang W."/>
            <person name="Nel W.J."/>
            <person name="Swalarsk-Parry B.S."/>
            <person name="Vaghefi N."/>
            <person name="Wilken P.M."/>
            <person name="An Z."/>
            <person name="de Beer Z.W."/>
            <person name="De Vos L."/>
            <person name="Chen L."/>
            <person name="Duong T.A."/>
            <person name="Gao Y."/>
            <person name="Hammerbacher A."/>
            <person name="Kikkert J.R."/>
            <person name="Li Y."/>
            <person name="Li H."/>
            <person name="Li K."/>
            <person name="Li Q."/>
            <person name="Liu X."/>
            <person name="Ma X."/>
            <person name="Naidoo K."/>
            <person name="Pethybridge S.J."/>
            <person name="Sun J."/>
            <person name="Steenkamp E.T."/>
            <person name="van der Nest M.A."/>
            <person name="van Wyk S."/>
            <person name="Wingfield M.J."/>
            <person name="Xiong C."/>
            <person name="Yue Q."/>
            <person name="Zhang X."/>
        </authorList>
    </citation>
    <scope>NUCLEOTIDE SEQUENCE [LARGE SCALE GENOMIC DNA]</scope>
    <source>
        <strain evidence="7 8">BP5796</strain>
    </source>
</reference>
<dbReference type="PANTHER" id="PTHR10270">
    <property type="entry name" value="SOX TRANSCRIPTION FACTOR"/>
    <property type="match status" value="1"/>
</dbReference>
<dbReference type="FunFam" id="1.10.30.10:FF:000041">
    <property type="entry name" value="HMG box family protein"/>
    <property type="match status" value="1"/>
</dbReference>
<dbReference type="AlphaFoldDB" id="A0A3D8RNU4"/>
<gene>
    <name evidence="7" type="ORF">BP5796_06449</name>
</gene>
<evidence type="ECO:0000256" key="2">
    <source>
        <dbReference type="ARBA" id="ARBA00023125"/>
    </source>
</evidence>
<evidence type="ECO:0000259" key="6">
    <source>
        <dbReference type="PROSITE" id="PS50118"/>
    </source>
</evidence>
<dbReference type="GO" id="GO:0001228">
    <property type="term" value="F:DNA-binding transcription activator activity, RNA polymerase II-specific"/>
    <property type="evidence" value="ECO:0007669"/>
    <property type="project" value="TreeGrafter"/>
</dbReference>
<evidence type="ECO:0000256" key="4">
    <source>
        <dbReference type="PROSITE-ProRule" id="PRU00267"/>
    </source>
</evidence>
<keyword evidence="3" id="KW-0804">Transcription</keyword>
<evidence type="ECO:0000256" key="5">
    <source>
        <dbReference type="SAM" id="MobiDB-lite"/>
    </source>
</evidence>
<protein>
    <recommendedName>
        <fullName evidence="6">HMG box domain-containing protein</fullName>
    </recommendedName>
</protein>
<dbReference type="Pfam" id="PF00505">
    <property type="entry name" value="HMG_box"/>
    <property type="match status" value="1"/>
</dbReference>
<keyword evidence="8" id="KW-1185">Reference proteome</keyword>